<dbReference type="Proteomes" id="UP001500668">
    <property type="component" value="Unassembled WGS sequence"/>
</dbReference>
<reference evidence="3" key="1">
    <citation type="journal article" date="2019" name="Int. J. Syst. Evol. Microbiol.">
        <title>The Global Catalogue of Microorganisms (GCM) 10K type strain sequencing project: providing services to taxonomists for standard genome sequencing and annotation.</title>
        <authorList>
            <consortium name="The Broad Institute Genomics Platform"/>
            <consortium name="The Broad Institute Genome Sequencing Center for Infectious Disease"/>
            <person name="Wu L."/>
            <person name="Ma J."/>
        </authorList>
    </citation>
    <scope>NUCLEOTIDE SEQUENCE [LARGE SCALE GENOMIC DNA]</scope>
    <source>
        <strain evidence="3">JCM 5067</strain>
    </source>
</reference>
<evidence type="ECO:0000313" key="2">
    <source>
        <dbReference type="EMBL" id="GAA0621886.1"/>
    </source>
</evidence>
<name>A0ABP3RZH2_9ACTN</name>
<sequence length="107" mass="11849">MNSPPAPLCHRYRKTSLASPVSLVTLVKRAKHVITLVTPDSEPNEYPYSKMSQRCPRLARMSQARTETCQDLSGTPFILRAPRRRASRSTVAVPATTATRRAAMPNA</sequence>
<evidence type="ECO:0000256" key="1">
    <source>
        <dbReference type="SAM" id="MobiDB-lite"/>
    </source>
</evidence>
<proteinExistence type="predicted"/>
<gene>
    <name evidence="2" type="ORF">GCM10010394_60720</name>
</gene>
<feature type="compositionally biased region" description="Low complexity" evidence="1">
    <location>
        <begin position="88"/>
        <end position="107"/>
    </location>
</feature>
<feature type="region of interest" description="Disordered" evidence="1">
    <location>
        <begin position="83"/>
        <end position="107"/>
    </location>
</feature>
<protein>
    <submittedName>
        <fullName evidence="2">Uncharacterized protein</fullName>
    </submittedName>
</protein>
<accession>A0ABP3RZH2</accession>
<keyword evidence="3" id="KW-1185">Reference proteome</keyword>
<organism evidence="2 3">
    <name type="scientific">Streptomyces crystallinus</name>
    <dbReference type="NCBI Taxonomy" id="68191"/>
    <lineage>
        <taxon>Bacteria</taxon>
        <taxon>Bacillati</taxon>
        <taxon>Actinomycetota</taxon>
        <taxon>Actinomycetes</taxon>
        <taxon>Kitasatosporales</taxon>
        <taxon>Streptomycetaceae</taxon>
        <taxon>Streptomyces</taxon>
    </lineage>
</organism>
<dbReference type="EMBL" id="BAAACA010000044">
    <property type="protein sequence ID" value="GAA0621886.1"/>
    <property type="molecule type" value="Genomic_DNA"/>
</dbReference>
<evidence type="ECO:0000313" key="3">
    <source>
        <dbReference type="Proteomes" id="UP001500668"/>
    </source>
</evidence>
<comment type="caution">
    <text evidence="2">The sequence shown here is derived from an EMBL/GenBank/DDBJ whole genome shotgun (WGS) entry which is preliminary data.</text>
</comment>